<dbReference type="EMBL" id="MU856979">
    <property type="protein sequence ID" value="KAK4152323.1"/>
    <property type="molecule type" value="Genomic_DNA"/>
</dbReference>
<proteinExistence type="predicted"/>
<feature type="transmembrane region" description="Helical" evidence="1">
    <location>
        <begin position="52"/>
        <end position="71"/>
    </location>
</feature>
<feature type="non-terminal residue" evidence="2">
    <location>
        <position position="153"/>
    </location>
</feature>
<evidence type="ECO:0000256" key="1">
    <source>
        <dbReference type="SAM" id="Phobius"/>
    </source>
</evidence>
<keyword evidence="1" id="KW-0812">Transmembrane</keyword>
<reference evidence="2" key="2">
    <citation type="submission" date="2023-05" db="EMBL/GenBank/DDBJ databases">
        <authorList>
            <consortium name="Lawrence Berkeley National Laboratory"/>
            <person name="Steindorff A."/>
            <person name="Hensen N."/>
            <person name="Bonometti L."/>
            <person name="Westerberg I."/>
            <person name="Brannstrom I.O."/>
            <person name="Guillou S."/>
            <person name="Cros-Aarteil S."/>
            <person name="Calhoun S."/>
            <person name="Haridas S."/>
            <person name="Kuo A."/>
            <person name="Mondo S."/>
            <person name="Pangilinan J."/>
            <person name="Riley R."/>
            <person name="Labutti K."/>
            <person name="Andreopoulos B."/>
            <person name="Lipzen A."/>
            <person name="Chen C."/>
            <person name="Yanf M."/>
            <person name="Daum C."/>
            <person name="Ng V."/>
            <person name="Clum A."/>
            <person name="Ohm R."/>
            <person name="Martin F."/>
            <person name="Silar P."/>
            <person name="Natvig D."/>
            <person name="Lalanne C."/>
            <person name="Gautier V."/>
            <person name="Ament-Velasquez S.L."/>
            <person name="Kruys A."/>
            <person name="Hutchinson M.I."/>
            <person name="Powell A.J."/>
            <person name="Barry K."/>
            <person name="Miller A.N."/>
            <person name="Grigoriev I.V."/>
            <person name="Debuchy R."/>
            <person name="Gladieux P."/>
            <person name="Thoren M.H."/>
            <person name="Johannesson H."/>
        </authorList>
    </citation>
    <scope>NUCLEOTIDE SEQUENCE</scope>
    <source>
        <strain evidence="2">CBS 538.74</strain>
    </source>
</reference>
<comment type="caution">
    <text evidence="2">The sequence shown here is derived from an EMBL/GenBank/DDBJ whole genome shotgun (WGS) entry which is preliminary data.</text>
</comment>
<protein>
    <submittedName>
        <fullName evidence="2">Uncharacterized protein</fullName>
    </submittedName>
</protein>
<evidence type="ECO:0000313" key="2">
    <source>
        <dbReference type="EMBL" id="KAK4152323.1"/>
    </source>
</evidence>
<keyword evidence="1" id="KW-0472">Membrane</keyword>
<evidence type="ECO:0000313" key="3">
    <source>
        <dbReference type="Proteomes" id="UP001302745"/>
    </source>
</evidence>
<gene>
    <name evidence="2" type="ORF">C8A00DRAFT_35016</name>
</gene>
<accession>A0AAN6VIT0</accession>
<reference evidence="2" key="1">
    <citation type="journal article" date="2023" name="Mol. Phylogenet. Evol.">
        <title>Genome-scale phylogeny and comparative genomics of the fungal order Sordariales.</title>
        <authorList>
            <person name="Hensen N."/>
            <person name="Bonometti L."/>
            <person name="Westerberg I."/>
            <person name="Brannstrom I.O."/>
            <person name="Guillou S."/>
            <person name="Cros-Aarteil S."/>
            <person name="Calhoun S."/>
            <person name="Haridas S."/>
            <person name="Kuo A."/>
            <person name="Mondo S."/>
            <person name="Pangilinan J."/>
            <person name="Riley R."/>
            <person name="LaButti K."/>
            <person name="Andreopoulos B."/>
            <person name="Lipzen A."/>
            <person name="Chen C."/>
            <person name="Yan M."/>
            <person name="Daum C."/>
            <person name="Ng V."/>
            <person name="Clum A."/>
            <person name="Steindorff A."/>
            <person name="Ohm R.A."/>
            <person name="Martin F."/>
            <person name="Silar P."/>
            <person name="Natvig D.O."/>
            <person name="Lalanne C."/>
            <person name="Gautier V."/>
            <person name="Ament-Velasquez S.L."/>
            <person name="Kruys A."/>
            <person name="Hutchinson M.I."/>
            <person name="Powell A.J."/>
            <person name="Barry K."/>
            <person name="Miller A.N."/>
            <person name="Grigoriev I.V."/>
            <person name="Debuchy R."/>
            <person name="Gladieux P."/>
            <person name="Hiltunen Thoren M."/>
            <person name="Johannesson H."/>
        </authorList>
    </citation>
    <scope>NUCLEOTIDE SEQUENCE</scope>
    <source>
        <strain evidence="2">CBS 538.74</strain>
    </source>
</reference>
<name>A0AAN6VIT0_9PEZI</name>
<sequence length="153" mass="16387">MGCCGHKKLTRAQKAAQRFGEYQTCLVGGLLASLVVLGLSAFVIAKVPRNAAMIWHLCLSILTAAIMIILLARTSKFAPVAGCPTATKAGWTYATVLFVAALWVTAIVSLFLDWPSDSEGRQYNKRYDWAGGIQNGGIEGPVWGCFAVDASFS</sequence>
<feature type="transmembrane region" description="Helical" evidence="1">
    <location>
        <begin position="91"/>
        <end position="112"/>
    </location>
</feature>
<keyword evidence="1" id="KW-1133">Transmembrane helix</keyword>
<dbReference type="AlphaFoldDB" id="A0AAN6VIT0"/>
<keyword evidence="3" id="KW-1185">Reference proteome</keyword>
<feature type="transmembrane region" description="Helical" evidence="1">
    <location>
        <begin position="26"/>
        <end position="45"/>
    </location>
</feature>
<dbReference type="Proteomes" id="UP001302745">
    <property type="component" value="Unassembled WGS sequence"/>
</dbReference>
<organism evidence="2 3">
    <name type="scientific">Chaetomidium leptoderma</name>
    <dbReference type="NCBI Taxonomy" id="669021"/>
    <lineage>
        <taxon>Eukaryota</taxon>
        <taxon>Fungi</taxon>
        <taxon>Dikarya</taxon>
        <taxon>Ascomycota</taxon>
        <taxon>Pezizomycotina</taxon>
        <taxon>Sordariomycetes</taxon>
        <taxon>Sordariomycetidae</taxon>
        <taxon>Sordariales</taxon>
        <taxon>Chaetomiaceae</taxon>
        <taxon>Chaetomidium</taxon>
    </lineage>
</organism>